<dbReference type="STRING" id="1344416.A0A139A5Y8"/>
<organism evidence="4 5">
    <name type="scientific">Gonapodya prolifera (strain JEL478)</name>
    <name type="common">Monoblepharis prolifera</name>
    <dbReference type="NCBI Taxonomy" id="1344416"/>
    <lineage>
        <taxon>Eukaryota</taxon>
        <taxon>Fungi</taxon>
        <taxon>Fungi incertae sedis</taxon>
        <taxon>Chytridiomycota</taxon>
        <taxon>Chytridiomycota incertae sedis</taxon>
        <taxon>Monoblepharidomycetes</taxon>
        <taxon>Monoblepharidales</taxon>
        <taxon>Gonapodyaceae</taxon>
        <taxon>Gonapodya</taxon>
    </lineage>
</organism>
<dbReference type="Proteomes" id="UP000070544">
    <property type="component" value="Unassembled WGS sequence"/>
</dbReference>
<comment type="similarity">
    <text evidence="1">Belongs to the PrpD family.</text>
</comment>
<dbReference type="InterPro" id="IPR042183">
    <property type="entry name" value="MmgE/PrpD_sf_1"/>
</dbReference>
<evidence type="ECO:0000313" key="5">
    <source>
        <dbReference type="Proteomes" id="UP000070544"/>
    </source>
</evidence>
<dbReference type="InterPro" id="IPR042188">
    <property type="entry name" value="MmgE/PrpD_sf_2"/>
</dbReference>
<accession>A0A139A5Y8</accession>
<dbReference type="AlphaFoldDB" id="A0A139A5Y8"/>
<dbReference type="InterPro" id="IPR045337">
    <property type="entry name" value="MmgE_PrpD_C"/>
</dbReference>
<dbReference type="InterPro" id="IPR036148">
    <property type="entry name" value="MmgE/PrpD_sf"/>
</dbReference>
<dbReference type="Pfam" id="PF03972">
    <property type="entry name" value="MmgE_PrpD_N"/>
    <property type="match status" value="1"/>
</dbReference>
<dbReference type="PANTHER" id="PTHR16943:SF8">
    <property type="entry name" value="2-METHYLCITRATE DEHYDRATASE"/>
    <property type="match status" value="1"/>
</dbReference>
<dbReference type="SUPFAM" id="SSF103378">
    <property type="entry name" value="2-methylcitrate dehydratase PrpD"/>
    <property type="match status" value="1"/>
</dbReference>
<keyword evidence="5" id="KW-1185">Reference proteome</keyword>
<evidence type="ECO:0000259" key="3">
    <source>
        <dbReference type="Pfam" id="PF19305"/>
    </source>
</evidence>
<dbReference type="GO" id="GO:0016829">
    <property type="term" value="F:lyase activity"/>
    <property type="evidence" value="ECO:0007669"/>
    <property type="project" value="InterPro"/>
</dbReference>
<sequence>MSVSAATRQKSGITLSLARLAVSYVNPSASASTVNASASTFPASLHPDVVTLTKQCMLDTLAVTIAANGDPLVDILQDDLVEQGGSATASVWGSKLRLPALSAALLNGTKSHALDYDDVNFAILGHPSVACLPPMYALAETRPHVVTWDKFVRGFVASYEIMCRLGMLLEPDHYDGRGFHATGTLGALGAAAGSAAALGLGEVETAHAIGNAAAQAGGLKGLFGTHCKPLHAGRAAYNGLSAARLAERGFQSRVDAIECDQGFASAHSSDFHPDRCLATPNNDLGLHLRDNLFKYHASCYLTHAPIESALKCRSQLGYTPLVGPSAKPIGVDEIAKIKLVIDETTSRVCNIPKPTTGLEAKFSLRLTVAAALRGVDTSRLDVWTSSLCEDPALIALRDKVEIDFRKGWDPAGSKAEVEVELTDGRVAQAAHDSSKAAENLEEQWARLEAKATGLVQPVLGEDKAAKLVEMVKGLGTKYEVADLKTVWE</sequence>
<dbReference type="Pfam" id="PF19305">
    <property type="entry name" value="MmgE_PrpD_C"/>
    <property type="match status" value="1"/>
</dbReference>
<protein>
    <submittedName>
        <fullName evidence="4">Putative MmgE/Prp family protein</fullName>
    </submittedName>
</protein>
<dbReference type="OMA" id="AIDGWIQ"/>
<gene>
    <name evidence="4" type="ORF">M427DRAFT_72558</name>
</gene>
<dbReference type="OrthoDB" id="10267976at2759"/>
<dbReference type="InterPro" id="IPR045336">
    <property type="entry name" value="MmgE_PrpD_N"/>
</dbReference>
<name>A0A139A5Y8_GONPJ</name>
<feature type="domain" description="MmgE/PrpD C-terminal" evidence="3">
    <location>
        <begin position="296"/>
        <end position="472"/>
    </location>
</feature>
<reference evidence="4 5" key="1">
    <citation type="journal article" date="2015" name="Genome Biol. Evol.">
        <title>Phylogenomic analyses indicate that early fungi evolved digesting cell walls of algal ancestors of land plants.</title>
        <authorList>
            <person name="Chang Y."/>
            <person name="Wang S."/>
            <person name="Sekimoto S."/>
            <person name="Aerts A.L."/>
            <person name="Choi C."/>
            <person name="Clum A."/>
            <person name="LaButti K.M."/>
            <person name="Lindquist E.A."/>
            <person name="Yee Ngan C."/>
            <person name="Ohm R.A."/>
            <person name="Salamov A.A."/>
            <person name="Grigoriev I.V."/>
            <person name="Spatafora J.W."/>
            <person name="Berbee M.L."/>
        </authorList>
    </citation>
    <scope>NUCLEOTIDE SEQUENCE [LARGE SCALE GENOMIC DNA]</scope>
    <source>
        <strain evidence="4 5">JEL478</strain>
    </source>
</reference>
<evidence type="ECO:0000256" key="1">
    <source>
        <dbReference type="ARBA" id="ARBA00006174"/>
    </source>
</evidence>
<dbReference type="Gene3D" id="3.30.1330.120">
    <property type="entry name" value="2-methylcitrate dehydratase PrpD"/>
    <property type="match status" value="1"/>
</dbReference>
<evidence type="ECO:0000259" key="2">
    <source>
        <dbReference type="Pfam" id="PF03972"/>
    </source>
</evidence>
<feature type="domain" description="MmgE/PrpD N-terminal" evidence="2">
    <location>
        <begin position="43"/>
        <end position="273"/>
    </location>
</feature>
<dbReference type="InterPro" id="IPR005656">
    <property type="entry name" value="MmgE_PrpD"/>
</dbReference>
<evidence type="ECO:0000313" key="4">
    <source>
        <dbReference type="EMBL" id="KXS11793.1"/>
    </source>
</evidence>
<dbReference type="EMBL" id="KQ965796">
    <property type="protein sequence ID" value="KXS11793.1"/>
    <property type="molecule type" value="Genomic_DNA"/>
</dbReference>
<dbReference type="Gene3D" id="1.10.4100.10">
    <property type="entry name" value="2-methylcitrate dehydratase PrpD"/>
    <property type="match status" value="1"/>
</dbReference>
<dbReference type="PANTHER" id="PTHR16943">
    <property type="entry name" value="2-METHYLCITRATE DEHYDRATASE-RELATED"/>
    <property type="match status" value="1"/>
</dbReference>
<proteinExistence type="inferred from homology"/>